<feature type="domain" description="tRNA/rRNA methyltransferase SpoU type" evidence="3">
    <location>
        <begin position="1"/>
        <end position="122"/>
    </location>
</feature>
<reference evidence="4" key="1">
    <citation type="submission" date="2020-10" db="EMBL/GenBank/DDBJ databases">
        <authorList>
            <person name="Gilroy R."/>
        </authorList>
    </citation>
    <scope>NUCLEOTIDE SEQUENCE</scope>
    <source>
        <strain evidence="4">CHK152-2994</strain>
    </source>
</reference>
<evidence type="ECO:0000256" key="2">
    <source>
        <dbReference type="ARBA" id="ARBA00022679"/>
    </source>
</evidence>
<dbReference type="GO" id="GO:0008173">
    <property type="term" value="F:RNA methyltransferase activity"/>
    <property type="evidence" value="ECO:0007669"/>
    <property type="project" value="InterPro"/>
</dbReference>
<comment type="caution">
    <text evidence="4">The sequence shown here is derived from an EMBL/GenBank/DDBJ whole genome shotgun (WGS) entry which is preliminary data.</text>
</comment>
<dbReference type="InterPro" id="IPR029026">
    <property type="entry name" value="tRNA_m1G_MTases_N"/>
</dbReference>
<name>A0A9D1FX44_9BACT</name>
<dbReference type="CDD" id="cd18103">
    <property type="entry name" value="SpoU-like_RlmB"/>
    <property type="match status" value="1"/>
</dbReference>
<dbReference type="InterPro" id="IPR004441">
    <property type="entry name" value="rRNA_MeTrfase_TrmH"/>
</dbReference>
<feature type="non-terminal residue" evidence="4">
    <location>
        <position position="1"/>
    </location>
</feature>
<dbReference type="PANTHER" id="PTHR46429:SF1">
    <property type="entry name" value="23S RRNA (GUANOSINE-2'-O-)-METHYLTRANSFERASE RLMB"/>
    <property type="match status" value="1"/>
</dbReference>
<dbReference type="Proteomes" id="UP000824139">
    <property type="component" value="Unassembled WGS sequence"/>
</dbReference>
<dbReference type="GO" id="GO:0005829">
    <property type="term" value="C:cytosol"/>
    <property type="evidence" value="ECO:0007669"/>
    <property type="project" value="TreeGrafter"/>
</dbReference>
<dbReference type="InterPro" id="IPR001537">
    <property type="entry name" value="SpoU_MeTrfase"/>
</dbReference>
<accession>A0A9D1FX44</accession>
<organism evidence="4 5">
    <name type="scientific">Candidatus Scatenecus faecavium</name>
    <dbReference type="NCBI Taxonomy" id="2840915"/>
    <lineage>
        <taxon>Bacteria</taxon>
        <taxon>Candidatus Scatenecus</taxon>
    </lineage>
</organism>
<dbReference type="Gene3D" id="3.40.1280.10">
    <property type="match status" value="1"/>
</dbReference>
<reference evidence="4" key="2">
    <citation type="journal article" date="2021" name="PeerJ">
        <title>Extensive microbial diversity within the chicken gut microbiome revealed by metagenomics and culture.</title>
        <authorList>
            <person name="Gilroy R."/>
            <person name="Ravi A."/>
            <person name="Getino M."/>
            <person name="Pursley I."/>
            <person name="Horton D.L."/>
            <person name="Alikhan N.F."/>
            <person name="Baker D."/>
            <person name="Gharbi K."/>
            <person name="Hall N."/>
            <person name="Watson M."/>
            <person name="Adriaenssens E.M."/>
            <person name="Foster-Nyarko E."/>
            <person name="Jarju S."/>
            <person name="Secka A."/>
            <person name="Antonio M."/>
            <person name="Oren A."/>
            <person name="Chaudhuri R.R."/>
            <person name="La Ragione R."/>
            <person name="Hildebrand F."/>
            <person name="Pallen M.J."/>
        </authorList>
    </citation>
    <scope>NUCLEOTIDE SEQUENCE</scope>
    <source>
        <strain evidence="4">CHK152-2994</strain>
    </source>
</reference>
<dbReference type="PANTHER" id="PTHR46429">
    <property type="entry name" value="23S RRNA (GUANOSINE-2'-O-)-METHYLTRANSFERASE RLMB"/>
    <property type="match status" value="1"/>
</dbReference>
<protein>
    <submittedName>
        <fullName evidence="4">RNA methyltransferase</fullName>
    </submittedName>
</protein>
<dbReference type="Pfam" id="PF00588">
    <property type="entry name" value="SpoU_methylase"/>
    <property type="match status" value="1"/>
</dbReference>
<dbReference type="EMBL" id="DVJO01000116">
    <property type="protein sequence ID" value="HIS83026.1"/>
    <property type="molecule type" value="Genomic_DNA"/>
</dbReference>
<keyword evidence="2" id="KW-0808">Transferase</keyword>
<dbReference type="InterPro" id="IPR029028">
    <property type="entry name" value="Alpha/beta_knot_MTases"/>
</dbReference>
<gene>
    <name evidence="4" type="ORF">IAD41_05410</name>
</gene>
<evidence type="ECO:0000313" key="5">
    <source>
        <dbReference type="Proteomes" id="UP000824139"/>
    </source>
</evidence>
<evidence type="ECO:0000259" key="3">
    <source>
        <dbReference type="Pfam" id="PF00588"/>
    </source>
</evidence>
<evidence type="ECO:0000313" key="4">
    <source>
        <dbReference type="EMBL" id="HIS83026.1"/>
    </source>
</evidence>
<dbReference type="GO" id="GO:0003723">
    <property type="term" value="F:RNA binding"/>
    <property type="evidence" value="ECO:0007669"/>
    <property type="project" value="InterPro"/>
</dbReference>
<dbReference type="GO" id="GO:0006396">
    <property type="term" value="P:RNA processing"/>
    <property type="evidence" value="ECO:0007669"/>
    <property type="project" value="InterPro"/>
</dbReference>
<dbReference type="SUPFAM" id="SSF75217">
    <property type="entry name" value="alpha/beta knot"/>
    <property type="match status" value="1"/>
</dbReference>
<dbReference type="AlphaFoldDB" id="A0A9D1FX44"/>
<dbReference type="GO" id="GO:0032259">
    <property type="term" value="P:methylation"/>
    <property type="evidence" value="ECO:0007669"/>
    <property type="project" value="UniProtKB-KW"/>
</dbReference>
<sequence>CVCAGVDGIIIPSRRNVQVNSVVEKTSAGAVNHIPIIKVNSLSSAVQKLKEHDWWIIAADASAKDNYYDVKYNDMNFALIMGAEHAGVSKTLLKMSDFNVKIPMLKDFNSLNVSNAMSIIIFESVRQKLQGKS</sequence>
<proteinExistence type="predicted"/>
<evidence type="ECO:0000256" key="1">
    <source>
        <dbReference type="ARBA" id="ARBA00022603"/>
    </source>
</evidence>
<keyword evidence="1 4" id="KW-0489">Methyltransferase</keyword>